<dbReference type="Pfam" id="PF12852">
    <property type="entry name" value="Cupin_6"/>
    <property type="match status" value="1"/>
</dbReference>
<dbReference type="AlphaFoldDB" id="A0A839IU54"/>
<dbReference type="Proteomes" id="UP000565262">
    <property type="component" value="Unassembled WGS sequence"/>
</dbReference>
<dbReference type="GO" id="GO:0043565">
    <property type="term" value="F:sequence-specific DNA binding"/>
    <property type="evidence" value="ECO:0007669"/>
    <property type="project" value="InterPro"/>
</dbReference>
<feature type="domain" description="HTH araC/xylS-type" evidence="4">
    <location>
        <begin position="148"/>
        <end position="248"/>
    </location>
</feature>
<sequence length="264" mass="29606">MARPDRLSALISRFDLHARITTDFGAANLLLLADPSSGELCRIELWPVSHSALDEKDHPDVLIAASINLGGYDNPLARALPRHLVIPVKDGDSVKNLALLILEEIEDQRCGRHSTLQRLFEVLVVMLLRQAMRENANKIGLIAGLYDQRICKAIIAIHEQPEFDWHIEDLADVAGLSRSQFMECFKNSVGQTPAQYLREWRMTLARQDLLKGERVKTVALRYGYGSQEALSRAFHKKYQCSPAQVRLKGTPEEITPEEITAAGT</sequence>
<dbReference type="GO" id="GO:0003700">
    <property type="term" value="F:DNA-binding transcription factor activity"/>
    <property type="evidence" value="ECO:0007669"/>
    <property type="project" value="InterPro"/>
</dbReference>
<dbReference type="InterPro" id="IPR032783">
    <property type="entry name" value="AraC_lig"/>
</dbReference>
<dbReference type="PANTHER" id="PTHR46796:SF13">
    <property type="entry name" value="HTH-TYPE TRANSCRIPTIONAL ACTIVATOR RHAS"/>
    <property type="match status" value="1"/>
</dbReference>
<comment type="caution">
    <text evidence="5">The sequence shown here is derived from an EMBL/GenBank/DDBJ whole genome shotgun (WGS) entry which is preliminary data.</text>
</comment>
<evidence type="ECO:0000256" key="2">
    <source>
        <dbReference type="ARBA" id="ARBA00023125"/>
    </source>
</evidence>
<name>A0A839IU54_9GAMM</name>
<reference evidence="5 6" key="1">
    <citation type="submission" date="2020-08" db="EMBL/GenBank/DDBJ databases">
        <title>Oceanospirillum sp. nov. isolated from marine sediment.</title>
        <authorList>
            <person name="Ji X."/>
        </authorList>
    </citation>
    <scope>NUCLEOTIDE SEQUENCE [LARGE SCALE GENOMIC DNA]</scope>
    <source>
        <strain evidence="5 6">D5</strain>
    </source>
</reference>
<dbReference type="Gene3D" id="1.10.10.60">
    <property type="entry name" value="Homeodomain-like"/>
    <property type="match status" value="2"/>
</dbReference>
<accession>A0A839IU54</accession>
<dbReference type="SMART" id="SM00342">
    <property type="entry name" value="HTH_ARAC"/>
    <property type="match status" value="1"/>
</dbReference>
<organism evidence="5 6">
    <name type="scientific">Oceanospirillum sediminis</name>
    <dbReference type="NCBI Taxonomy" id="2760088"/>
    <lineage>
        <taxon>Bacteria</taxon>
        <taxon>Pseudomonadati</taxon>
        <taxon>Pseudomonadota</taxon>
        <taxon>Gammaproteobacteria</taxon>
        <taxon>Oceanospirillales</taxon>
        <taxon>Oceanospirillaceae</taxon>
        <taxon>Oceanospirillum</taxon>
    </lineage>
</organism>
<proteinExistence type="predicted"/>
<keyword evidence="2" id="KW-0238">DNA-binding</keyword>
<dbReference type="InterPro" id="IPR009057">
    <property type="entry name" value="Homeodomain-like_sf"/>
</dbReference>
<dbReference type="SUPFAM" id="SSF46689">
    <property type="entry name" value="Homeodomain-like"/>
    <property type="match status" value="2"/>
</dbReference>
<dbReference type="EMBL" id="JACJFM010000022">
    <property type="protein sequence ID" value="MBB1488009.1"/>
    <property type="molecule type" value="Genomic_DNA"/>
</dbReference>
<dbReference type="PROSITE" id="PS00041">
    <property type="entry name" value="HTH_ARAC_FAMILY_1"/>
    <property type="match status" value="1"/>
</dbReference>
<dbReference type="RefSeq" id="WP_182809786.1">
    <property type="nucleotide sequence ID" value="NZ_JACJFM010000022.1"/>
</dbReference>
<dbReference type="PANTHER" id="PTHR46796">
    <property type="entry name" value="HTH-TYPE TRANSCRIPTIONAL ACTIVATOR RHAS-RELATED"/>
    <property type="match status" value="1"/>
</dbReference>
<evidence type="ECO:0000259" key="4">
    <source>
        <dbReference type="PROSITE" id="PS01124"/>
    </source>
</evidence>
<dbReference type="InterPro" id="IPR018060">
    <property type="entry name" value="HTH_AraC"/>
</dbReference>
<gene>
    <name evidence="5" type="ORF">H4O21_15490</name>
</gene>
<evidence type="ECO:0000256" key="1">
    <source>
        <dbReference type="ARBA" id="ARBA00023015"/>
    </source>
</evidence>
<evidence type="ECO:0000256" key="3">
    <source>
        <dbReference type="ARBA" id="ARBA00023163"/>
    </source>
</evidence>
<keyword evidence="3" id="KW-0804">Transcription</keyword>
<keyword evidence="6" id="KW-1185">Reference proteome</keyword>
<protein>
    <submittedName>
        <fullName evidence="5">AraC family transcriptional regulator</fullName>
    </submittedName>
</protein>
<evidence type="ECO:0000313" key="6">
    <source>
        <dbReference type="Proteomes" id="UP000565262"/>
    </source>
</evidence>
<dbReference type="InterPro" id="IPR018062">
    <property type="entry name" value="HTH_AraC-typ_CS"/>
</dbReference>
<evidence type="ECO:0000313" key="5">
    <source>
        <dbReference type="EMBL" id="MBB1488009.1"/>
    </source>
</evidence>
<dbReference type="InterPro" id="IPR050204">
    <property type="entry name" value="AraC_XylS_family_regulators"/>
</dbReference>
<dbReference type="Pfam" id="PF12833">
    <property type="entry name" value="HTH_18"/>
    <property type="match status" value="1"/>
</dbReference>
<dbReference type="PROSITE" id="PS01124">
    <property type="entry name" value="HTH_ARAC_FAMILY_2"/>
    <property type="match status" value="1"/>
</dbReference>
<keyword evidence="1" id="KW-0805">Transcription regulation</keyword>